<evidence type="ECO:0000313" key="1">
    <source>
        <dbReference type="EMBL" id="KAL0936086.1"/>
    </source>
</evidence>
<reference evidence="1 2" key="1">
    <citation type="journal article" date="2020" name="Phytopathology">
        <title>Genome Sequence Resources of Colletotrichum truncatum, C. plurivorum, C. musicola, and C. sojae: Four Species Pathogenic to Soybean (Glycine max).</title>
        <authorList>
            <person name="Rogerio F."/>
            <person name="Boufleur T.R."/>
            <person name="Ciampi-Guillardi M."/>
            <person name="Sukno S.A."/>
            <person name="Thon M.R."/>
            <person name="Massola Junior N.S."/>
            <person name="Baroncelli R."/>
        </authorList>
    </citation>
    <scope>NUCLEOTIDE SEQUENCE [LARGE SCALE GENOMIC DNA]</scope>
    <source>
        <strain evidence="1 2">CMES1059</strain>
    </source>
</reference>
<dbReference type="EMBL" id="VUJX02000005">
    <property type="protein sequence ID" value="KAL0936086.1"/>
    <property type="molecule type" value="Genomic_DNA"/>
</dbReference>
<comment type="caution">
    <text evidence="1">The sequence shown here is derived from an EMBL/GenBank/DDBJ whole genome shotgun (WGS) entry which is preliminary data.</text>
</comment>
<organism evidence="1 2">
    <name type="scientific">Colletotrichum truncatum</name>
    <name type="common">Anthracnose fungus</name>
    <name type="synonym">Colletotrichum capsici</name>
    <dbReference type="NCBI Taxonomy" id="5467"/>
    <lineage>
        <taxon>Eukaryota</taxon>
        <taxon>Fungi</taxon>
        <taxon>Dikarya</taxon>
        <taxon>Ascomycota</taxon>
        <taxon>Pezizomycotina</taxon>
        <taxon>Sordariomycetes</taxon>
        <taxon>Hypocreomycetidae</taxon>
        <taxon>Glomerellales</taxon>
        <taxon>Glomerellaceae</taxon>
        <taxon>Colletotrichum</taxon>
        <taxon>Colletotrichum truncatum species complex</taxon>
    </lineage>
</organism>
<accession>A0ACC3YW28</accession>
<name>A0ACC3YW28_COLTU</name>
<keyword evidence="2" id="KW-1185">Reference proteome</keyword>
<sequence length="190" mass="19859">MYAQQKPIGRQRVIAALLFLALCTNLSTAAPEPRPNPQPIPDVEALTEEAINATTLDISSLRQVTDSDCSGYEGQWNCLSDTFQHCSGGKWTSALSCSGDSGSQDTQNTLCTPLGRTEVVDFKGECSAAWSVAGSDGLGGSAAWSVGGGGWGGGGTRCNGRGCYYGAGANLTVERWIYFLISGVVALGFF</sequence>
<protein>
    <submittedName>
        <fullName evidence="1">Uncharacterized protein</fullName>
    </submittedName>
</protein>
<gene>
    <name evidence="1" type="ORF">CTRU02_208301</name>
</gene>
<proteinExistence type="predicted"/>
<dbReference type="Proteomes" id="UP000805649">
    <property type="component" value="Unassembled WGS sequence"/>
</dbReference>
<evidence type="ECO:0000313" key="2">
    <source>
        <dbReference type="Proteomes" id="UP000805649"/>
    </source>
</evidence>